<keyword evidence="2" id="KW-1185">Reference proteome</keyword>
<name>A0A5J5IKQ6_9BACT</name>
<comment type="caution">
    <text evidence="1">The sequence shown here is derived from an EMBL/GenBank/DDBJ whole genome shotgun (WGS) entry which is preliminary data.</text>
</comment>
<dbReference type="RefSeq" id="WP_150413736.1">
    <property type="nucleotide sequence ID" value="NZ_VYQF01000001.1"/>
</dbReference>
<evidence type="ECO:0000313" key="2">
    <source>
        <dbReference type="Proteomes" id="UP000326903"/>
    </source>
</evidence>
<organism evidence="1 2">
    <name type="scientific">Ginsengibacter hankyongi</name>
    <dbReference type="NCBI Taxonomy" id="2607284"/>
    <lineage>
        <taxon>Bacteria</taxon>
        <taxon>Pseudomonadati</taxon>
        <taxon>Bacteroidota</taxon>
        <taxon>Chitinophagia</taxon>
        <taxon>Chitinophagales</taxon>
        <taxon>Chitinophagaceae</taxon>
        <taxon>Ginsengibacter</taxon>
    </lineage>
</organism>
<sequence>MKKFNGYIHSMLMEKIKLMANEYLASIDTDWALFVLVAAAKRKAANLNYKDGPETLKDAYLLRLDASLEADINNLSDWYDFENSFVVEKGDANECLKKHLIKNWGTHLRDIVNGCLVYDRMFQIRNEHPAWLAAKELIHESETEIDILIKKGFLKISMYSSYYATLKK</sequence>
<evidence type="ECO:0000313" key="1">
    <source>
        <dbReference type="EMBL" id="KAA9041616.1"/>
    </source>
</evidence>
<dbReference type="AlphaFoldDB" id="A0A5J5IKQ6"/>
<dbReference type="Proteomes" id="UP000326903">
    <property type="component" value="Unassembled WGS sequence"/>
</dbReference>
<gene>
    <name evidence="1" type="ORF">FW778_06235</name>
</gene>
<reference evidence="1 2" key="1">
    <citation type="submission" date="2019-09" db="EMBL/GenBank/DDBJ databases">
        <title>Draft genome sequence of Ginsengibacter sp. BR5-29.</title>
        <authorList>
            <person name="Im W.-T."/>
        </authorList>
    </citation>
    <scope>NUCLEOTIDE SEQUENCE [LARGE SCALE GENOMIC DNA]</scope>
    <source>
        <strain evidence="1 2">BR5-29</strain>
    </source>
</reference>
<accession>A0A5J5IKQ6</accession>
<proteinExistence type="predicted"/>
<protein>
    <submittedName>
        <fullName evidence="1">Uncharacterized protein</fullName>
    </submittedName>
</protein>
<dbReference type="EMBL" id="VYQF01000001">
    <property type="protein sequence ID" value="KAA9041616.1"/>
    <property type="molecule type" value="Genomic_DNA"/>
</dbReference>